<dbReference type="RefSeq" id="WP_201932313.1">
    <property type="nucleotide sequence ID" value="NZ_JAERSG010000001.1"/>
</dbReference>
<dbReference type="Proteomes" id="UP000636918">
    <property type="component" value="Unassembled WGS sequence"/>
</dbReference>
<organism evidence="5 6">
    <name type="scientific">Nocardioides baculatus</name>
    <dbReference type="NCBI Taxonomy" id="2801337"/>
    <lineage>
        <taxon>Bacteria</taxon>
        <taxon>Bacillati</taxon>
        <taxon>Actinomycetota</taxon>
        <taxon>Actinomycetes</taxon>
        <taxon>Propionibacteriales</taxon>
        <taxon>Nocardioidaceae</taxon>
        <taxon>Nocardioides</taxon>
    </lineage>
</organism>
<dbReference type="InterPro" id="IPR050300">
    <property type="entry name" value="GDXG_lipolytic_enzyme"/>
</dbReference>
<dbReference type="PANTHER" id="PTHR48081:SF8">
    <property type="entry name" value="ALPHA_BETA HYDROLASE FOLD-3 DOMAIN-CONTAINING PROTEIN-RELATED"/>
    <property type="match status" value="1"/>
</dbReference>
<name>A0ABS1L3M1_9ACTN</name>
<evidence type="ECO:0000256" key="2">
    <source>
        <dbReference type="ARBA" id="ARBA00022801"/>
    </source>
</evidence>
<evidence type="ECO:0000313" key="5">
    <source>
        <dbReference type="EMBL" id="MBL0746180.1"/>
    </source>
</evidence>
<evidence type="ECO:0000259" key="4">
    <source>
        <dbReference type="Pfam" id="PF07859"/>
    </source>
</evidence>
<sequence>MPSLRHQLLATVIPKVRRSRELENEPVERARVEAWHRTLEPGLPTRAVPRFGQRWDVRVEDIGFPSYVLTPRGRRATRTLYYVHGGAFMAPIDPVHVRYATRLADAIGARIVLPTYPLAPEHTWADSHDALVADAGRWAGEEGGVVLAGDSAGGGLALAIAVAMRDRGLTPATHLVMHAPWVDLTTSTPETRAVDAIDPWLFFGKLQAYALWWAGSSDDLGRPEVSPALAELAGLPRAMVLYGTRDLLHPGCRLLVRRAAEAGWDLTAIEEPDLIHVYGILPFAPEARRAFRQVVAFVDGGVLR</sequence>
<comment type="caution">
    <text evidence="5">The sequence shown here is derived from an EMBL/GenBank/DDBJ whole genome shotgun (WGS) entry which is preliminary data.</text>
</comment>
<evidence type="ECO:0000313" key="6">
    <source>
        <dbReference type="Proteomes" id="UP000636918"/>
    </source>
</evidence>
<keyword evidence="2 5" id="KW-0378">Hydrolase</keyword>
<dbReference type="EMBL" id="JAERSG010000001">
    <property type="protein sequence ID" value="MBL0746180.1"/>
    <property type="molecule type" value="Genomic_DNA"/>
</dbReference>
<dbReference type="SUPFAM" id="SSF53474">
    <property type="entry name" value="alpha/beta-Hydrolases"/>
    <property type="match status" value="1"/>
</dbReference>
<dbReference type="Gene3D" id="3.40.50.1820">
    <property type="entry name" value="alpha/beta hydrolase"/>
    <property type="match status" value="1"/>
</dbReference>
<evidence type="ECO:0000256" key="1">
    <source>
        <dbReference type="ARBA" id="ARBA00010515"/>
    </source>
</evidence>
<dbReference type="PROSITE" id="PS01174">
    <property type="entry name" value="LIPASE_GDXG_SER"/>
    <property type="match status" value="1"/>
</dbReference>
<dbReference type="PANTHER" id="PTHR48081">
    <property type="entry name" value="AB HYDROLASE SUPERFAMILY PROTEIN C4A8.06C"/>
    <property type="match status" value="1"/>
</dbReference>
<dbReference type="InterPro" id="IPR013094">
    <property type="entry name" value="AB_hydrolase_3"/>
</dbReference>
<reference evidence="5 6" key="1">
    <citation type="submission" date="2021-01" db="EMBL/GenBank/DDBJ databases">
        <title>Genome seq and assembly of Nocardiodes sp. G10.</title>
        <authorList>
            <person name="Chhetri G."/>
        </authorList>
    </citation>
    <scope>NUCLEOTIDE SEQUENCE [LARGE SCALE GENOMIC DNA]</scope>
    <source>
        <strain evidence="5 6">G10</strain>
    </source>
</reference>
<dbReference type="GO" id="GO:0016787">
    <property type="term" value="F:hydrolase activity"/>
    <property type="evidence" value="ECO:0007669"/>
    <property type="project" value="UniProtKB-KW"/>
</dbReference>
<feature type="domain" description="Alpha/beta hydrolase fold-3" evidence="4">
    <location>
        <begin position="81"/>
        <end position="278"/>
    </location>
</feature>
<dbReference type="InterPro" id="IPR029058">
    <property type="entry name" value="AB_hydrolase_fold"/>
</dbReference>
<dbReference type="Pfam" id="PF07859">
    <property type="entry name" value="Abhydrolase_3"/>
    <property type="match status" value="1"/>
</dbReference>
<comment type="similarity">
    <text evidence="1">Belongs to the 'GDXG' lipolytic enzyme family.</text>
</comment>
<accession>A0ABS1L3M1</accession>
<protein>
    <submittedName>
        <fullName evidence="5">Alpha/beta hydrolase</fullName>
    </submittedName>
</protein>
<proteinExistence type="inferred from homology"/>
<keyword evidence="6" id="KW-1185">Reference proteome</keyword>
<gene>
    <name evidence="5" type="ORF">JI751_01035</name>
</gene>
<dbReference type="InterPro" id="IPR033140">
    <property type="entry name" value="Lipase_GDXG_put_SER_AS"/>
</dbReference>
<evidence type="ECO:0000256" key="3">
    <source>
        <dbReference type="PROSITE-ProRule" id="PRU10038"/>
    </source>
</evidence>
<feature type="active site" evidence="3">
    <location>
        <position position="151"/>
    </location>
</feature>